<evidence type="ECO:0000256" key="2">
    <source>
        <dbReference type="ARBA" id="ARBA00023157"/>
    </source>
</evidence>
<organism evidence="5 6">
    <name type="scientific">Exaiptasia diaphana</name>
    <name type="common">Tropical sea anemone</name>
    <name type="synonym">Aiptasia pulchella</name>
    <dbReference type="NCBI Taxonomy" id="2652724"/>
    <lineage>
        <taxon>Eukaryota</taxon>
        <taxon>Metazoa</taxon>
        <taxon>Cnidaria</taxon>
        <taxon>Anthozoa</taxon>
        <taxon>Hexacorallia</taxon>
        <taxon>Actiniaria</taxon>
        <taxon>Aiptasiidae</taxon>
        <taxon>Exaiptasia</taxon>
    </lineage>
</organism>
<dbReference type="SUPFAM" id="SSF49899">
    <property type="entry name" value="Concanavalin A-like lectins/glucanases"/>
    <property type="match status" value="1"/>
</dbReference>
<dbReference type="PANTHER" id="PTHR47635">
    <property type="entry name" value="CUB DOMAIN-CONTAINING PROTEIN"/>
    <property type="match status" value="1"/>
</dbReference>
<dbReference type="Pfam" id="PF13385">
    <property type="entry name" value="Laminin_G_3"/>
    <property type="match status" value="1"/>
</dbReference>
<name>A0A913YKD4_EXADI</name>
<reference evidence="5" key="1">
    <citation type="submission" date="2022-11" db="UniProtKB">
        <authorList>
            <consortium name="EnsemblMetazoa"/>
        </authorList>
    </citation>
    <scope>IDENTIFICATION</scope>
</reference>
<dbReference type="SMART" id="SM00473">
    <property type="entry name" value="PAN_AP"/>
    <property type="match status" value="1"/>
</dbReference>
<dbReference type="KEGG" id="epa:110242446"/>
<evidence type="ECO:0000256" key="1">
    <source>
        <dbReference type="ARBA" id="ARBA00022729"/>
    </source>
</evidence>
<dbReference type="PROSITE" id="PS50948">
    <property type="entry name" value="PAN"/>
    <property type="match status" value="1"/>
</dbReference>
<protein>
    <recommendedName>
        <fullName evidence="4">Apple domain-containing protein</fullName>
    </recommendedName>
</protein>
<sequence length="610" mass="69944">MASYLLQSISMLVWCKILLQKCATASKDFPEPVVFLPLNKEYGTRDISKNYLTTTANGIALAPGPDGQADGSYEFPGNANGYIEIPKSRKTDTRHKISFFTWIFYKGTYGPILNYETDDITWGLHIFTDVNKANTFFVCFVSRSDMTRCRYNLEYTIHKDAWNFAGFSYDSTARKMKLYVNGVVTEKTATETFELHTEPKIRIGGTKNIVHSSNKGFAGRLSCFQIYDTALTEEQIKKIQQYCDRNDIFKPCFDYKLLDINNRLLNQTFTQGTKTDKAKVSRIHWHRLAGKRIISYCPNSHGSCGKQPPGWINGQYPRLEDGIKTMELCYRKDSDCCAFKVSVLIRIGGTKNIVHSSNKGFAGRLSCFQIYDTALTEEQIKKIQQYCDRNDIFKPCFDYKLLDINNRLLNQTFTQGTKTDKAKVSRIHWHRLAGKRIISYCPNSHGSCGKQPPGWINGQYPRLEDGIKTMELCYRKDSDCCAFKVSVLVRQCYGYYVFKFDDFPVEGRFCVEQDKSTFHNAMFLSTNERCLTDHAFYMGNDVNEASKCVSYCLNAGSRCKSVNYIKEGSGRCQLNNATKAEGHLREDPKCSYYEKYSSNEFSEYLLKPQF</sequence>
<dbReference type="SUPFAM" id="SSF57414">
    <property type="entry name" value="Hairpin loop containing domain-like"/>
    <property type="match status" value="1"/>
</dbReference>
<dbReference type="PANTHER" id="PTHR47635:SF2">
    <property type="entry name" value="LAMG-LIKE JELLYROLL FOLD DOMAIN-CONTAINING PROTEIN"/>
    <property type="match status" value="1"/>
</dbReference>
<evidence type="ECO:0000256" key="3">
    <source>
        <dbReference type="SAM" id="SignalP"/>
    </source>
</evidence>
<dbReference type="Gene3D" id="2.60.120.200">
    <property type="match status" value="1"/>
</dbReference>
<keyword evidence="1 3" id="KW-0732">Signal</keyword>
<dbReference type="InterPro" id="IPR013320">
    <property type="entry name" value="ConA-like_dom_sf"/>
</dbReference>
<dbReference type="Pfam" id="PF23283">
    <property type="entry name" value="D8C_UMOD"/>
    <property type="match status" value="1"/>
</dbReference>
<dbReference type="Proteomes" id="UP000887567">
    <property type="component" value="Unplaced"/>
</dbReference>
<dbReference type="RefSeq" id="XP_028515885.1">
    <property type="nucleotide sequence ID" value="XM_028660084.1"/>
</dbReference>
<dbReference type="InterPro" id="IPR057774">
    <property type="entry name" value="D8C_UMOD/GP2/OIT3-like"/>
</dbReference>
<dbReference type="AlphaFoldDB" id="A0A913YKD4"/>
<keyword evidence="2" id="KW-1015">Disulfide bond</keyword>
<proteinExistence type="predicted"/>
<feature type="chain" id="PRO_5037295740" description="Apple domain-containing protein" evidence="3">
    <location>
        <begin position="26"/>
        <end position="610"/>
    </location>
</feature>
<accession>A0A913YKD4</accession>
<dbReference type="InterPro" id="IPR003609">
    <property type="entry name" value="Pan_app"/>
</dbReference>
<dbReference type="EnsemblMetazoa" id="XM_028660084.1">
    <property type="protein sequence ID" value="XP_028515885.1"/>
    <property type="gene ID" value="LOC110242446"/>
</dbReference>
<dbReference type="OrthoDB" id="10050293at2759"/>
<dbReference type="Gene3D" id="3.50.4.10">
    <property type="entry name" value="Hepatocyte Growth Factor"/>
    <property type="match status" value="1"/>
</dbReference>
<dbReference type="OMA" id="PPGWING"/>
<feature type="domain" description="Apple" evidence="4">
    <location>
        <begin position="510"/>
        <end position="597"/>
    </location>
</feature>
<keyword evidence="6" id="KW-1185">Reference proteome</keyword>
<feature type="signal peptide" evidence="3">
    <location>
        <begin position="1"/>
        <end position="25"/>
    </location>
</feature>
<evidence type="ECO:0000313" key="5">
    <source>
        <dbReference type="EnsemblMetazoa" id="XP_028515885.1"/>
    </source>
</evidence>
<evidence type="ECO:0000259" key="4">
    <source>
        <dbReference type="PROSITE" id="PS50948"/>
    </source>
</evidence>
<evidence type="ECO:0000313" key="6">
    <source>
        <dbReference type="Proteomes" id="UP000887567"/>
    </source>
</evidence>
<dbReference type="GeneID" id="110242446"/>